<feature type="region of interest" description="Disordered" evidence="1">
    <location>
        <begin position="13"/>
        <end position="51"/>
    </location>
</feature>
<accession>A0A8S0WFZ9</accession>
<name>A0A8S0WFZ9_9FIRM</name>
<reference evidence="3" key="1">
    <citation type="submission" date="2014-11" db="EMBL/GenBank/DDBJ databases">
        <authorList>
            <person name="Hornung B.V."/>
        </authorList>
    </citation>
    <scope>NUCLEOTIDE SEQUENCE</scope>
    <source>
        <strain evidence="3">INE</strain>
    </source>
</reference>
<proteinExistence type="predicted"/>
<dbReference type="RefSeq" id="WP_240984997.1">
    <property type="nucleotide sequence ID" value="NZ_CDGJ01000016.1"/>
</dbReference>
<dbReference type="Proteomes" id="UP000836597">
    <property type="component" value="Chromosome"/>
</dbReference>
<evidence type="ECO:0000313" key="4">
    <source>
        <dbReference type="Proteomes" id="UP001071230"/>
    </source>
</evidence>
<keyword evidence="4" id="KW-1185">Reference proteome</keyword>
<evidence type="ECO:0000256" key="1">
    <source>
        <dbReference type="SAM" id="MobiDB-lite"/>
    </source>
</evidence>
<dbReference type="EMBL" id="CDGJ01000016">
    <property type="protein sequence ID" value="CEJ06127.1"/>
    <property type="molecule type" value="Genomic_DNA"/>
</dbReference>
<evidence type="ECO:0000313" key="3">
    <source>
        <dbReference type="EMBL" id="CEJ06127.1"/>
    </source>
</evidence>
<organism evidence="2">
    <name type="scientific">Acididesulfobacillus acetoxydans</name>
    <dbReference type="NCBI Taxonomy" id="1561005"/>
    <lineage>
        <taxon>Bacteria</taxon>
        <taxon>Bacillati</taxon>
        <taxon>Bacillota</taxon>
        <taxon>Clostridia</taxon>
        <taxon>Eubacteriales</taxon>
        <taxon>Peptococcaceae</taxon>
        <taxon>Acididesulfobacillus</taxon>
    </lineage>
</organism>
<sequence length="51" mass="5837">MDDQTREAMLKIIEDKKRKSASQKGWQRGQGRLGNPQTGVKKYKKGGLFDK</sequence>
<evidence type="ECO:0000313" key="2">
    <source>
        <dbReference type="EMBL" id="CAA7601472.1"/>
    </source>
</evidence>
<dbReference type="Proteomes" id="UP001071230">
    <property type="component" value="Unassembled WGS sequence"/>
</dbReference>
<dbReference type="AlphaFoldDB" id="A0A8S0WFZ9"/>
<protein>
    <submittedName>
        <fullName evidence="2">Uncharacterized protein</fullName>
    </submittedName>
</protein>
<reference evidence="2" key="2">
    <citation type="submission" date="2020-01" db="EMBL/GenBank/DDBJ databases">
        <authorList>
            <person name="Hornung B."/>
        </authorList>
    </citation>
    <scope>NUCLEOTIDE SEQUENCE</scope>
    <source>
        <strain evidence="2">PacBioINE</strain>
    </source>
</reference>
<dbReference type="KEGG" id="aacx:DEACI_2139"/>
<dbReference type="EMBL" id="LR746496">
    <property type="protein sequence ID" value="CAA7601472.1"/>
    <property type="molecule type" value="Genomic_DNA"/>
</dbReference>
<gene>
    <name evidence="3" type="ORF">DEACI_0573</name>
    <name evidence="2" type="ORF">DEACI_2139</name>
</gene>